<feature type="compositionally biased region" description="Low complexity" evidence="1">
    <location>
        <begin position="75"/>
        <end position="87"/>
    </location>
</feature>
<protein>
    <recommendedName>
        <fullName evidence="2">F-box domain-containing protein</fullName>
    </recommendedName>
</protein>
<feature type="region of interest" description="Disordered" evidence="1">
    <location>
        <begin position="1"/>
        <end position="105"/>
    </location>
</feature>
<feature type="compositionally biased region" description="Low complexity" evidence="1">
    <location>
        <begin position="266"/>
        <end position="282"/>
    </location>
</feature>
<dbReference type="SMART" id="SM00256">
    <property type="entry name" value="FBOX"/>
    <property type="match status" value="1"/>
</dbReference>
<feature type="compositionally biased region" description="Basic and acidic residues" evidence="1">
    <location>
        <begin position="37"/>
        <end position="47"/>
    </location>
</feature>
<sequence>MSTTSLLQTALQNLHVSQQVHQQSHTPRPPSSLGSSRHYDPEHDRESITTSSSTGGSVSGSGDEETDEDEMISVGKGTRPGTPTGKGMQLGQRLPSALGGKNTKDPLRILPTHIAVRIFLSLDIKSLARCDRVSKRWHKSSTLNYVWFLQNRALVLPRIALPDVEGGKTRKVDHEIEFFDPYDKTPRLSSLPTPPMPSTPQPQWTKMESKKSWKTAFKNTFKRTDPTAEPEVDSRRVDISSLHSSGFSTPNGLGGGGHGYSGLGSGSAARWAEAESEAALSSTEKKMAARENYKSLGGRKSKTKRKMGGTLGSKDKGGAVDDGRFEAPW</sequence>
<feature type="compositionally biased region" description="Basic and acidic residues" evidence="1">
    <location>
        <begin position="313"/>
        <end position="329"/>
    </location>
</feature>
<feature type="region of interest" description="Disordered" evidence="1">
    <location>
        <begin position="187"/>
        <end position="209"/>
    </location>
</feature>
<feature type="compositionally biased region" description="Basic residues" evidence="1">
    <location>
        <begin position="297"/>
        <end position="307"/>
    </location>
</feature>
<evidence type="ECO:0000259" key="2">
    <source>
        <dbReference type="PROSITE" id="PS50181"/>
    </source>
</evidence>
<dbReference type="SUPFAM" id="SSF81383">
    <property type="entry name" value="F-box domain"/>
    <property type="match status" value="1"/>
</dbReference>
<feature type="compositionally biased region" description="Low complexity" evidence="1">
    <location>
        <begin position="15"/>
        <end position="25"/>
    </location>
</feature>
<dbReference type="AlphaFoldDB" id="A0AAW0YK47"/>
<proteinExistence type="predicted"/>
<organism evidence="3 4">
    <name type="scientific">Kwoniella newhampshirensis</name>
    <dbReference type="NCBI Taxonomy" id="1651941"/>
    <lineage>
        <taxon>Eukaryota</taxon>
        <taxon>Fungi</taxon>
        <taxon>Dikarya</taxon>
        <taxon>Basidiomycota</taxon>
        <taxon>Agaricomycotina</taxon>
        <taxon>Tremellomycetes</taxon>
        <taxon>Tremellales</taxon>
        <taxon>Cryptococcaceae</taxon>
        <taxon>Kwoniella</taxon>
    </lineage>
</organism>
<gene>
    <name evidence="3" type="ORF">IAR55_006229</name>
</gene>
<feature type="region of interest" description="Disordered" evidence="1">
    <location>
        <begin position="264"/>
        <end position="329"/>
    </location>
</feature>
<comment type="caution">
    <text evidence="3">The sequence shown here is derived from an EMBL/GenBank/DDBJ whole genome shotgun (WGS) entry which is preliminary data.</text>
</comment>
<dbReference type="InterPro" id="IPR001810">
    <property type="entry name" value="F-box_dom"/>
</dbReference>
<keyword evidence="4" id="KW-1185">Reference proteome</keyword>
<evidence type="ECO:0000313" key="3">
    <source>
        <dbReference type="EMBL" id="KAK8845514.1"/>
    </source>
</evidence>
<dbReference type="InterPro" id="IPR036047">
    <property type="entry name" value="F-box-like_dom_sf"/>
</dbReference>
<dbReference type="Pfam" id="PF12937">
    <property type="entry name" value="F-box-like"/>
    <property type="match status" value="1"/>
</dbReference>
<feature type="compositionally biased region" description="Polar residues" evidence="1">
    <location>
        <begin position="1"/>
        <end position="14"/>
    </location>
</feature>
<feature type="compositionally biased region" description="Acidic residues" evidence="1">
    <location>
        <begin position="62"/>
        <end position="71"/>
    </location>
</feature>
<accession>A0AAW0YK47</accession>
<dbReference type="GeneID" id="92183487"/>
<dbReference type="RefSeq" id="XP_066800322.1">
    <property type="nucleotide sequence ID" value="XM_066949314.1"/>
</dbReference>
<dbReference type="EMBL" id="JBCAWK010000012">
    <property type="protein sequence ID" value="KAK8845514.1"/>
    <property type="molecule type" value="Genomic_DNA"/>
</dbReference>
<name>A0AAW0YK47_9TREE</name>
<dbReference type="PROSITE" id="PS50181">
    <property type="entry name" value="FBOX"/>
    <property type="match status" value="1"/>
</dbReference>
<dbReference type="CDD" id="cd09917">
    <property type="entry name" value="F-box_SF"/>
    <property type="match status" value="1"/>
</dbReference>
<dbReference type="Gene3D" id="1.20.1280.50">
    <property type="match status" value="1"/>
</dbReference>
<feature type="domain" description="F-box" evidence="2">
    <location>
        <begin position="104"/>
        <end position="150"/>
    </location>
</feature>
<evidence type="ECO:0000313" key="4">
    <source>
        <dbReference type="Proteomes" id="UP001388673"/>
    </source>
</evidence>
<dbReference type="KEGG" id="kne:92183487"/>
<evidence type="ECO:0000256" key="1">
    <source>
        <dbReference type="SAM" id="MobiDB-lite"/>
    </source>
</evidence>
<reference evidence="3 4" key="1">
    <citation type="journal article" date="2024" name="bioRxiv">
        <title>Comparative genomics of Cryptococcus and Kwoniella reveals pathogenesis evolution and contrasting karyotype dynamics via intercentromeric recombination or chromosome fusion.</title>
        <authorList>
            <person name="Coelho M.A."/>
            <person name="David-Palma M."/>
            <person name="Shea T."/>
            <person name="Bowers K."/>
            <person name="McGinley-Smith S."/>
            <person name="Mohammad A.W."/>
            <person name="Gnirke A."/>
            <person name="Yurkov A.M."/>
            <person name="Nowrousian M."/>
            <person name="Sun S."/>
            <person name="Cuomo C.A."/>
            <person name="Heitman J."/>
        </authorList>
    </citation>
    <scope>NUCLEOTIDE SEQUENCE [LARGE SCALE GENOMIC DNA]</scope>
    <source>
        <strain evidence="3 4">CBS 13917</strain>
    </source>
</reference>
<feature type="compositionally biased region" description="Basic and acidic residues" evidence="1">
    <location>
        <begin position="283"/>
        <end position="293"/>
    </location>
</feature>
<dbReference type="Proteomes" id="UP001388673">
    <property type="component" value="Unassembled WGS sequence"/>
</dbReference>